<accession>A0ABU9PQW9</accession>
<dbReference type="RefSeq" id="WP_342828190.1">
    <property type="nucleotide sequence ID" value="NZ_JBANDC010000002.1"/>
</dbReference>
<dbReference type="PROSITE" id="PS50914">
    <property type="entry name" value="BON"/>
    <property type="match status" value="1"/>
</dbReference>
<protein>
    <submittedName>
        <fullName evidence="3">BON domain-containing protein</fullName>
    </submittedName>
</protein>
<dbReference type="Proteomes" id="UP001495910">
    <property type="component" value="Unassembled WGS sequence"/>
</dbReference>
<feature type="chain" id="PRO_5046081522" evidence="1">
    <location>
        <begin position="43"/>
        <end position="128"/>
    </location>
</feature>
<organism evidence="3 4">
    <name type="scientific">Collimonas rhizosphaerae</name>
    <dbReference type="NCBI Taxonomy" id="3126357"/>
    <lineage>
        <taxon>Bacteria</taxon>
        <taxon>Pseudomonadati</taxon>
        <taxon>Pseudomonadota</taxon>
        <taxon>Betaproteobacteria</taxon>
        <taxon>Burkholderiales</taxon>
        <taxon>Oxalobacteraceae</taxon>
        <taxon>Collimonas</taxon>
    </lineage>
</organism>
<dbReference type="SMART" id="SM00749">
    <property type="entry name" value="BON"/>
    <property type="match status" value="1"/>
</dbReference>
<keyword evidence="1" id="KW-0732">Signal</keyword>
<dbReference type="InterPro" id="IPR007055">
    <property type="entry name" value="BON_dom"/>
</dbReference>
<evidence type="ECO:0000313" key="3">
    <source>
        <dbReference type="EMBL" id="MEM4986405.1"/>
    </source>
</evidence>
<name>A0ABU9PQW9_9BURK</name>
<feature type="domain" description="BON" evidence="2">
    <location>
        <begin position="57"/>
        <end position="126"/>
    </location>
</feature>
<sequence>MGGVAVSSILAKLFTTPILKNTSATVTCLMIGALLAPVANYAADYSSTQEKPVTIVKDSVITTKIKSKLTAEKLTFVKDIKVDTDNDGVVTLSGKVATQEQADKVAPIARDTEGVKSVNNDLKITGAP</sequence>
<dbReference type="InterPro" id="IPR014004">
    <property type="entry name" value="Transpt-assoc_nodulatn_dom_bac"/>
</dbReference>
<evidence type="ECO:0000259" key="2">
    <source>
        <dbReference type="PROSITE" id="PS50914"/>
    </source>
</evidence>
<dbReference type="Pfam" id="PF04972">
    <property type="entry name" value="BON"/>
    <property type="match status" value="1"/>
</dbReference>
<dbReference type="PANTHER" id="PTHR34606:SF15">
    <property type="entry name" value="BON DOMAIN-CONTAINING PROTEIN"/>
    <property type="match status" value="1"/>
</dbReference>
<dbReference type="PANTHER" id="PTHR34606">
    <property type="entry name" value="BON DOMAIN-CONTAINING PROTEIN"/>
    <property type="match status" value="1"/>
</dbReference>
<gene>
    <name evidence="3" type="ORF">V8G57_03285</name>
</gene>
<keyword evidence="4" id="KW-1185">Reference proteome</keyword>
<proteinExistence type="predicted"/>
<evidence type="ECO:0000313" key="4">
    <source>
        <dbReference type="Proteomes" id="UP001495910"/>
    </source>
</evidence>
<reference evidence="3 4" key="1">
    <citation type="submission" date="2024-02" db="EMBL/GenBank/DDBJ databases">
        <title>Draft genome sequence of Collimonas sp. strain H4R21, an effective mineral-weathering bacterial strain isolated from the beech rhizosphere.</title>
        <authorList>
            <person name="Morin E."/>
            <person name="Uroz S."/>
            <person name="Leveau J.H.J."/>
            <person name="Kumar R."/>
            <person name="Rey M.W."/>
            <person name="Pham J."/>
        </authorList>
    </citation>
    <scope>NUCLEOTIDE SEQUENCE [LARGE SCALE GENOMIC DNA]</scope>
    <source>
        <strain evidence="3 4">H4R21</strain>
    </source>
</reference>
<feature type="signal peptide" evidence="1">
    <location>
        <begin position="1"/>
        <end position="42"/>
    </location>
</feature>
<dbReference type="InterPro" id="IPR051686">
    <property type="entry name" value="Lipoprotein_DolP"/>
</dbReference>
<dbReference type="Gene3D" id="3.30.1340.30">
    <property type="match status" value="1"/>
</dbReference>
<dbReference type="EMBL" id="JBANDC010000002">
    <property type="protein sequence ID" value="MEM4986405.1"/>
    <property type="molecule type" value="Genomic_DNA"/>
</dbReference>
<comment type="caution">
    <text evidence="3">The sequence shown here is derived from an EMBL/GenBank/DDBJ whole genome shotgun (WGS) entry which is preliminary data.</text>
</comment>
<evidence type="ECO:0000256" key="1">
    <source>
        <dbReference type="SAM" id="SignalP"/>
    </source>
</evidence>